<name>A0A0A8ZZK9_ARUDO</name>
<sequence>MEYPSVSIEMLAIF</sequence>
<reference evidence="1" key="2">
    <citation type="journal article" date="2015" name="Data Brief">
        <title>Shoot transcriptome of the giant reed, Arundo donax.</title>
        <authorList>
            <person name="Barrero R.A."/>
            <person name="Guerrero F.D."/>
            <person name="Moolhuijzen P."/>
            <person name="Goolsby J.A."/>
            <person name="Tidwell J."/>
            <person name="Bellgard S.E."/>
            <person name="Bellgard M.I."/>
        </authorList>
    </citation>
    <scope>NUCLEOTIDE SEQUENCE</scope>
    <source>
        <tissue evidence="1">Shoot tissue taken approximately 20 cm above the soil surface</tissue>
    </source>
</reference>
<dbReference type="EMBL" id="GBRH01254777">
    <property type="protein sequence ID" value="JAD43118.1"/>
    <property type="molecule type" value="Transcribed_RNA"/>
</dbReference>
<reference evidence="1" key="1">
    <citation type="submission" date="2014-09" db="EMBL/GenBank/DDBJ databases">
        <authorList>
            <person name="Magalhaes I.L.F."/>
            <person name="Oliveira U."/>
            <person name="Santos F.R."/>
            <person name="Vidigal T.H.D.A."/>
            <person name="Brescovit A.D."/>
            <person name="Santos A.J."/>
        </authorList>
    </citation>
    <scope>NUCLEOTIDE SEQUENCE</scope>
    <source>
        <tissue evidence="1">Shoot tissue taken approximately 20 cm above the soil surface</tissue>
    </source>
</reference>
<proteinExistence type="predicted"/>
<organism evidence="1">
    <name type="scientific">Arundo donax</name>
    <name type="common">Giant reed</name>
    <name type="synonym">Donax arundinaceus</name>
    <dbReference type="NCBI Taxonomy" id="35708"/>
    <lineage>
        <taxon>Eukaryota</taxon>
        <taxon>Viridiplantae</taxon>
        <taxon>Streptophyta</taxon>
        <taxon>Embryophyta</taxon>
        <taxon>Tracheophyta</taxon>
        <taxon>Spermatophyta</taxon>
        <taxon>Magnoliopsida</taxon>
        <taxon>Liliopsida</taxon>
        <taxon>Poales</taxon>
        <taxon>Poaceae</taxon>
        <taxon>PACMAD clade</taxon>
        <taxon>Arundinoideae</taxon>
        <taxon>Arundineae</taxon>
        <taxon>Arundo</taxon>
    </lineage>
</organism>
<accession>A0A0A8ZZK9</accession>
<protein>
    <submittedName>
        <fullName evidence="1">Uncharacterized protein</fullName>
    </submittedName>
</protein>
<evidence type="ECO:0000313" key="1">
    <source>
        <dbReference type="EMBL" id="JAD43118.1"/>
    </source>
</evidence>